<keyword evidence="1" id="KW-0472">Membrane</keyword>
<gene>
    <name evidence="2" type="ORF">ISU10_12130</name>
</gene>
<feature type="transmembrane region" description="Helical" evidence="1">
    <location>
        <begin position="156"/>
        <end position="176"/>
    </location>
</feature>
<feature type="transmembrane region" description="Helical" evidence="1">
    <location>
        <begin position="89"/>
        <end position="117"/>
    </location>
</feature>
<keyword evidence="1" id="KW-1133">Transmembrane helix</keyword>
<feature type="transmembrane region" description="Helical" evidence="1">
    <location>
        <begin position="227"/>
        <end position="246"/>
    </location>
</feature>
<dbReference type="AlphaFoldDB" id="A0A930VKS1"/>
<proteinExistence type="predicted"/>
<evidence type="ECO:0000313" key="3">
    <source>
        <dbReference type="Proteomes" id="UP000660668"/>
    </source>
</evidence>
<comment type="caution">
    <text evidence="2">The sequence shown here is derived from an EMBL/GenBank/DDBJ whole genome shotgun (WGS) entry which is preliminary data.</text>
</comment>
<evidence type="ECO:0000256" key="1">
    <source>
        <dbReference type="SAM" id="Phobius"/>
    </source>
</evidence>
<organism evidence="2 3">
    <name type="scientific">Nocardioides agariphilus</name>
    <dbReference type="NCBI Taxonomy" id="433664"/>
    <lineage>
        <taxon>Bacteria</taxon>
        <taxon>Bacillati</taxon>
        <taxon>Actinomycetota</taxon>
        <taxon>Actinomycetes</taxon>
        <taxon>Propionibacteriales</taxon>
        <taxon>Nocardioidaceae</taxon>
        <taxon>Nocardioides</taxon>
    </lineage>
</organism>
<protein>
    <submittedName>
        <fullName evidence="2">Uncharacterized protein</fullName>
    </submittedName>
</protein>
<name>A0A930VKS1_9ACTN</name>
<keyword evidence="3" id="KW-1185">Reference proteome</keyword>
<reference evidence="2" key="1">
    <citation type="submission" date="2020-11" db="EMBL/GenBank/DDBJ databases">
        <title>Nocardioides cynanchi sp. nov., isolated from soil of rhizosphere of Cynanchum wilfordii.</title>
        <authorList>
            <person name="Lee J.-S."/>
            <person name="Suh M.K."/>
            <person name="Kim J.-S."/>
        </authorList>
    </citation>
    <scope>NUCLEOTIDE SEQUENCE</scope>
    <source>
        <strain evidence="2">KCTC 19276</strain>
    </source>
</reference>
<keyword evidence="1" id="KW-0812">Transmembrane</keyword>
<sequence length="287" mass="29239">MSPTLTAWVGSRRALTAGWASLLVTGVAALFNRGLEWAGSWRQAIDWGTGTTVLVGPVAAGLACWTYARMRDSGFHHVASSSSRGFAAWVAPLLWHWWQASVVVLASVALAGCVVILHGVPAVPTSLGIAVEAVAVLAAQVSLGAALGVMTGRTWAAPLAAVGVCLLGVTSTWGLIPGIFDTGGVTGSLAGEVFNVRVLVLSGIAAAGIAAAALWAVTSVLARRPRLMTSLIAAAIVSGSWGYVVLGSGDDRYQLASGPITMTCSGAAPRVCVAADTPQPRDDAARQ</sequence>
<dbReference type="RefSeq" id="WP_194696654.1">
    <property type="nucleotide sequence ID" value="NZ_JADKPO010000014.1"/>
</dbReference>
<evidence type="ECO:0000313" key="2">
    <source>
        <dbReference type="EMBL" id="MBF4768513.1"/>
    </source>
</evidence>
<dbReference type="Proteomes" id="UP000660668">
    <property type="component" value="Unassembled WGS sequence"/>
</dbReference>
<feature type="transmembrane region" description="Helical" evidence="1">
    <location>
        <begin position="45"/>
        <end position="68"/>
    </location>
</feature>
<feature type="transmembrane region" description="Helical" evidence="1">
    <location>
        <begin position="129"/>
        <end position="149"/>
    </location>
</feature>
<feature type="transmembrane region" description="Helical" evidence="1">
    <location>
        <begin position="196"/>
        <end position="215"/>
    </location>
</feature>
<dbReference type="EMBL" id="JADKPO010000014">
    <property type="protein sequence ID" value="MBF4768513.1"/>
    <property type="molecule type" value="Genomic_DNA"/>
</dbReference>
<accession>A0A930VKS1</accession>